<dbReference type="GO" id="GO:0003677">
    <property type="term" value="F:DNA binding"/>
    <property type="evidence" value="ECO:0007669"/>
    <property type="project" value="InterPro"/>
</dbReference>
<dbReference type="EMBL" id="CP054550">
    <property type="protein sequence ID" value="QKQ29311.1"/>
    <property type="molecule type" value="Genomic_DNA"/>
</dbReference>
<dbReference type="Pfam" id="PF01381">
    <property type="entry name" value="HTH_3"/>
    <property type="match status" value="1"/>
</dbReference>
<organism evidence="2 3">
    <name type="scientific">Staphylococcus hominis</name>
    <dbReference type="NCBI Taxonomy" id="1290"/>
    <lineage>
        <taxon>Bacteria</taxon>
        <taxon>Bacillati</taxon>
        <taxon>Bacillota</taxon>
        <taxon>Bacilli</taxon>
        <taxon>Bacillales</taxon>
        <taxon>Staphylococcaceae</taxon>
        <taxon>Staphylococcus</taxon>
    </lineage>
</organism>
<accession>A0A6N0I462</accession>
<dbReference type="Proteomes" id="UP000509636">
    <property type="component" value="Chromosome"/>
</dbReference>
<evidence type="ECO:0000313" key="3">
    <source>
        <dbReference type="Proteomes" id="UP000509636"/>
    </source>
</evidence>
<evidence type="ECO:0000313" key="2">
    <source>
        <dbReference type="EMBL" id="QKQ29311.1"/>
    </source>
</evidence>
<proteinExistence type="predicted"/>
<dbReference type="RefSeq" id="WP_077700446.1">
    <property type="nucleotide sequence ID" value="NZ_CP093539.1"/>
</dbReference>
<dbReference type="PROSITE" id="PS50943">
    <property type="entry name" value="HTH_CROC1"/>
    <property type="match status" value="1"/>
</dbReference>
<sequence length="126" mass="14334">MKSSFSARLKEAMRNNGMKQIDIINKSKLLNDTDGIKITKTDLSQYVNGKTSPGQKKLYVLAKVLNVSEAWLLGYDVDSNRSTDEERQLSHNKQIIAAHISDDVTDEEMKQIINFINFIKDNKSDK</sequence>
<feature type="domain" description="HTH cro/C1-type" evidence="1">
    <location>
        <begin position="43"/>
        <end position="72"/>
    </location>
</feature>
<protein>
    <submittedName>
        <fullName evidence="2">Helix-turn-helix domain-containing protein</fullName>
    </submittedName>
</protein>
<dbReference type="InterPro" id="IPR010982">
    <property type="entry name" value="Lambda_DNA-bd_dom_sf"/>
</dbReference>
<name>A0A6N0I462_STAHO</name>
<evidence type="ECO:0000259" key="1">
    <source>
        <dbReference type="PROSITE" id="PS50943"/>
    </source>
</evidence>
<dbReference type="SUPFAM" id="SSF47413">
    <property type="entry name" value="lambda repressor-like DNA-binding domains"/>
    <property type="match status" value="1"/>
</dbReference>
<gene>
    <name evidence="2" type="ORF">FOB69_09785</name>
</gene>
<dbReference type="Gene3D" id="1.10.260.40">
    <property type="entry name" value="lambda repressor-like DNA-binding domains"/>
    <property type="match status" value="1"/>
</dbReference>
<dbReference type="InterPro" id="IPR001387">
    <property type="entry name" value="Cro/C1-type_HTH"/>
</dbReference>
<dbReference type="CDD" id="cd00093">
    <property type="entry name" value="HTH_XRE"/>
    <property type="match status" value="1"/>
</dbReference>
<reference evidence="2 3" key="1">
    <citation type="submission" date="2019-09" db="EMBL/GenBank/DDBJ databases">
        <title>FDA dAtabase for Regulatory Grade micrObial Sequences (FDA-ARGOS): Supporting development and validation of Infectious Disease Dx tests.</title>
        <authorList>
            <person name="Sciortino C."/>
            <person name="Tallon L."/>
            <person name="Sadzewicz L."/>
            <person name="Vavikolanu K."/>
            <person name="Mehta A."/>
            <person name="Aluvathingal J."/>
            <person name="Nadendla S."/>
            <person name="Nandy P."/>
            <person name="Geyer C."/>
            <person name="Yan Y."/>
            <person name="Sichtig H."/>
        </authorList>
    </citation>
    <scope>NUCLEOTIDE SEQUENCE [LARGE SCALE GENOMIC DNA]</scope>
    <source>
        <strain evidence="2 3">FDAARGOS_661</strain>
    </source>
</reference>
<dbReference type="AlphaFoldDB" id="A0A6N0I462"/>